<feature type="chain" id="PRO_5011609283" evidence="6">
    <location>
        <begin position="24"/>
        <end position="377"/>
    </location>
</feature>
<dbReference type="Pfam" id="PF01471">
    <property type="entry name" value="PG_binding_1"/>
    <property type="match status" value="2"/>
</dbReference>
<dbReference type="PANTHER" id="PTHR47053">
    <property type="entry name" value="MUREIN DD-ENDOPEPTIDASE MEPH-RELATED"/>
    <property type="match status" value="1"/>
</dbReference>
<evidence type="ECO:0000256" key="4">
    <source>
        <dbReference type="ARBA" id="ARBA00022807"/>
    </source>
</evidence>
<dbReference type="Pfam" id="PF00877">
    <property type="entry name" value="NLPC_P60"/>
    <property type="match status" value="1"/>
</dbReference>
<feature type="domain" description="NlpC/P60" evidence="7">
    <location>
        <begin position="257"/>
        <end position="377"/>
    </location>
</feature>
<feature type="compositionally biased region" description="Low complexity" evidence="5">
    <location>
        <begin position="236"/>
        <end position="247"/>
    </location>
</feature>
<dbReference type="PROSITE" id="PS51935">
    <property type="entry name" value="NLPC_P60"/>
    <property type="match status" value="1"/>
</dbReference>
<feature type="compositionally biased region" description="Low complexity" evidence="5">
    <location>
        <begin position="198"/>
        <end position="225"/>
    </location>
</feature>
<dbReference type="InterPro" id="IPR000064">
    <property type="entry name" value="NLP_P60_dom"/>
</dbReference>
<dbReference type="InterPro" id="IPR038765">
    <property type="entry name" value="Papain-like_cys_pep_sf"/>
</dbReference>
<feature type="region of interest" description="Disordered" evidence="5">
    <location>
        <begin position="164"/>
        <end position="261"/>
    </location>
</feature>
<dbReference type="InterPro" id="IPR036366">
    <property type="entry name" value="PGBDSf"/>
</dbReference>
<dbReference type="OrthoDB" id="9813368at2"/>
<evidence type="ECO:0000256" key="3">
    <source>
        <dbReference type="ARBA" id="ARBA00022801"/>
    </source>
</evidence>
<dbReference type="AlphaFoldDB" id="A0A1G8KZ40"/>
<organism evidence="8 9">
    <name type="scientific">Natribacillus halophilus</name>
    <dbReference type="NCBI Taxonomy" id="549003"/>
    <lineage>
        <taxon>Bacteria</taxon>
        <taxon>Bacillati</taxon>
        <taxon>Bacillota</taxon>
        <taxon>Bacilli</taxon>
        <taxon>Bacillales</taxon>
        <taxon>Bacillaceae</taxon>
        <taxon>Natribacillus</taxon>
    </lineage>
</organism>
<dbReference type="InterPro" id="IPR036365">
    <property type="entry name" value="PGBD-like_sf"/>
</dbReference>
<keyword evidence="2" id="KW-0645">Protease</keyword>
<evidence type="ECO:0000259" key="7">
    <source>
        <dbReference type="PROSITE" id="PS51935"/>
    </source>
</evidence>
<feature type="compositionally biased region" description="Polar residues" evidence="5">
    <location>
        <begin position="103"/>
        <end position="112"/>
    </location>
</feature>
<evidence type="ECO:0000256" key="6">
    <source>
        <dbReference type="SAM" id="SignalP"/>
    </source>
</evidence>
<sequence>MKKFALSTVVAAGLVFAPNAADAFSVEADSMSEGDVNDSVNALQLELKDQGYFEGSTGSTFGPRTLSAVKAYQEDHGISSPAGNFFGVAGPQTQASLEDDNASNETAESNGSLERGAVSDAVSNLQTQLQDLGYYDGQVDSIFGTRTESAVQAYQEDHGISSPAGNFFGVAGPATMSSLEGQPSGDSGGSDNSEDNSSEGSSNAEDNSDDNASGGDNNSGGSSDDGSSDEGEVVASASNDNNSGGNESSDDDNSGSTGDVSGLIDTAMAQLGTPYEWGATGPNTFDCSGFINYVFDQNGEGFDHRADTSSLYNMGTPVSNPSEGDVVFFDTSGGVSHAGIYIGNGDFIHASVSNGVTIDSIDDPHYWGDKYLGARSF</sequence>
<name>A0A1G8KZ40_9BACI</name>
<gene>
    <name evidence="8" type="ORF">SAMN04488123_102392</name>
</gene>
<dbReference type="GO" id="GO:0006508">
    <property type="term" value="P:proteolysis"/>
    <property type="evidence" value="ECO:0007669"/>
    <property type="project" value="UniProtKB-KW"/>
</dbReference>
<evidence type="ECO:0000313" key="9">
    <source>
        <dbReference type="Proteomes" id="UP000198853"/>
    </source>
</evidence>
<keyword evidence="4" id="KW-0788">Thiol protease</keyword>
<dbReference type="EMBL" id="FNEN01000002">
    <property type="protein sequence ID" value="SDI48672.1"/>
    <property type="molecule type" value="Genomic_DNA"/>
</dbReference>
<dbReference type="InterPro" id="IPR002477">
    <property type="entry name" value="Peptidoglycan-bd-like"/>
</dbReference>
<evidence type="ECO:0000313" key="8">
    <source>
        <dbReference type="EMBL" id="SDI48672.1"/>
    </source>
</evidence>
<evidence type="ECO:0000256" key="1">
    <source>
        <dbReference type="ARBA" id="ARBA00007074"/>
    </source>
</evidence>
<dbReference type="PANTHER" id="PTHR47053:SF1">
    <property type="entry name" value="MUREIN DD-ENDOPEPTIDASE MEPH-RELATED"/>
    <property type="match status" value="1"/>
</dbReference>
<feature type="region of interest" description="Disordered" evidence="5">
    <location>
        <begin position="89"/>
        <end position="118"/>
    </location>
</feature>
<keyword evidence="9" id="KW-1185">Reference proteome</keyword>
<reference evidence="8 9" key="1">
    <citation type="submission" date="2016-10" db="EMBL/GenBank/DDBJ databases">
        <authorList>
            <person name="de Groot N.N."/>
        </authorList>
    </citation>
    <scope>NUCLEOTIDE SEQUENCE [LARGE SCALE GENOMIC DNA]</scope>
    <source>
        <strain evidence="8 9">DSM 21771</strain>
    </source>
</reference>
<keyword evidence="3" id="KW-0378">Hydrolase</keyword>
<evidence type="ECO:0000256" key="5">
    <source>
        <dbReference type="SAM" id="MobiDB-lite"/>
    </source>
</evidence>
<proteinExistence type="inferred from homology"/>
<dbReference type="InterPro" id="IPR051202">
    <property type="entry name" value="Peptidase_C40"/>
</dbReference>
<evidence type="ECO:0000256" key="2">
    <source>
        <dbReference type="ARBA" id="ARBA00022670"/>
    </source>
</evidence>
<dbReference type="SUPFAM" id="SSF47090">
    <property type="entry name" value="PGBD-like"/>
    <property type="match status" value="2"/>
</dbReference>
<feature type="signal peptide" evidence="6">
    <location>
        <begin position="1"/>
        <end position="23"/>
    </location>
</feature>
<dbReference type="Gene3D" id="3.90.1720.10">
    <property type="entry name" value="endopeptidase domain like (from Nostoc punctiforme)"/>
    <property type="match status" value="1"/>
</dbReference>
<accession>A0A1G8KZ40</accession>
<dbReference type="Proteomes" id="UP000198853">
    <property type="component" value="Unassembled WGS sequence"/>
</dbReference>
<dbReference type="Gene3D" id="1.10.101.10">
    <property type="entry name" value="PGBD-like superfamily/PGBD"/>
    <property type="match status" value="2"/>
</dbReference>
<protein>
    <submittedName>
        <fullName evidence="8">Putative peptidoglycan binding domain-containing protein</fullName>
    </submittedName>
</protein>
<dbReference type="RefSeq" id="WP_090396273.1">
    <property type="nucleotide sequence ID" value="NZ_FNEN01000002.1"/>
</dbReference>
<comment type="similarity">
    <text evidence="1">Belongs to the peptidase C40 family.</text>
</comment>
<dbReference type="GO" id="GO:0008234">
    <property type="term" value="F:cysteine-type peptidase activity"/>
    <property type="evidence" value="ECO:0007669"/>
    <property type="project" value="UniProtKB-KW"/>
</dbReference>
<dbReference type="SUPFAM" id="SSF54001">
    <property type="entry name" value="Cysteine proteinases"/>
    <property type="match status" value="1"/>
</dbReference>
<keyword evidence="6" id="KW-0732">Signal</keyword>